<evidence type="ECO:0000256" key="1">
    <source>
        <dbReference type="ARBA" id="ARBA00009437"/>
    </source>
</evidence>
<accession>A0A2X1A0R8</accession>
<dbReference type="PANTHER" id="PTHR30126:SF39">
    <property type="entry name" value="HTH-TYPE TRANSCRIPTIONAL REGULATOR CYSL"/>
    <property type="match status" value="1"/>
</dbReference>
<dbReference type="PANTHER" id="PTHR30126">
    <property type="entry name" value="HTH-TYPE TRANSCRIPTIONAL REGULATOR"/>
    <property type="match status" value="1"/>
</dbReference>
<evidence type="ECO:0000256" key="3">
    <source>
        <dbReference type="ARBA" id="ARBA00023125"/>
    </source>
</evidence>
<dbReference type="InterPro" id="IPR036390">
    <property type="entry name" value="WH_DNA-bd_sf"/>
</dbReference>
<dbReference type="InterPro" id="IPR005119">
    <property type="entry name" value="LysR_subst-bd"/>
</dbReference>
<dbReference type="SUPFAM" id="SSF46785">
    <property type="entry name" value="Winged helix' DNA-binding domain"/>
    <property type="match status" value="1"/>
</dbReference>
<dbReference type="Gene3D" id="3.40.190.290">
    <property type="match status" value="1"/>
</dbReference>
<dbReference type="PRINTS" id="PR00039">
    <property type="entry name" value="HTHLYSR"/>
</dbReference>
<dbReference type="AlphaFoldDB" id="A0A2X1A0R8"/>
<evidence type="ECO:0000259" key="5">
    <source>
        <dbReference type="PROSITE" id="PS50931"/>
    </source>
</evidence>
<dbReference type="InterPro" id="IPR000847">
    <property type="entry name" value="LysR_HTH_N"/>
</dbReference>
<organism evidence="6 7">
    <name type="scientific">Lysinibacillus capsici</name>
    <dbReference type="NCBI Taxonomy" id="2115968"/>
    <lineage>
        <taxon>Bacteria</taxon>
        <taxon>Bacillati</taxon>
        <taxon>Bacillota</taxon>
        <taxon>Bacilli</taxon>
        <taxon>Bacillales</taxon>
        <taxon>Bacillaceae</taxon>
        <taxon>Lysinibacillus</taxon>
    </lineage>
</organism>
<dbReference type="InterPro" id="IPR036388">
    <property type="entry name" value="WH-like_DNA-bd_sf"/>
</dbReference>
<dbReference type="Pfam" id="PF03466">
    <property type="entry name" value="LysR_substrate"/>
    <property type="match status" value="1"/>
</dbReference>
<dbReference type="Proteomes" id="UP000251431">
    <property type="component" value="Unassembled WGS sequence"/>
</dbReference>
<dbReference type="RefSeq" id="WP_112118593.1">
    <property type="nucleotide sequence ID" value="NZ_CP185952.1"/>
</dbReference>
<gene>
    <name evidence="6" type="primary">cisL_2</name>
    <name evidence="6" type="ORF">NCTC7582_04751</name>
</gene>
<dbReference type="Gene3D" id="1.10.10.10">
    <property type="entry name" value="Winged helix-like DNA-binding domain superfamily/Winged helix DNA-binding domain"/>
    <property type="match status" value="1"/>
</dbReference>
<dbReference type="SUPFAM" id="SSF53850">
    <property type="entry name" value="Periplasmic binding protein-like II"/>
    <property type="match status" value="1"/>
</dbReference>
<proteinExistence type="inferred from homology"/>
<evidence type="ECO:0000256" key="2">
    <source>
        <dbReference type="ARBA" id="ARBA00023015"/>
    </source>
</evidence>
<sequence>MNLHALRIFTNVAKLGGITAAANSMLLSQPAVTIQIRKLENEIGAKLIEGKGRGIQLTPEGKFLYEQGMRLFYLEAQIDEKLGKFLAKEDKIHIASSYIPINYILPPIIAKYKLAHPQIEFFVSLGNVQSVEEQVLNYEVDFGFVVQSKIGHEDLQFEKVLNIPFWFIVHPSHPLANQTVSIYELSNEDFIYRERGSSTLDLLESIFYTFNAPLPKLGLQMQGLHESIKVVEAGYGMTLAPSYSVDESIANGKLAQVYVEQAAIQQSLFICSRKTDLMEQPFLQYLKTHLNALN</sequence>
<reference evidence="6 7" key="1">
    <citation type="submission" date="2018-06" db="EMBL/GenBank/DDBJ databases">
        <authorList>
            <consortium name="Pathogen Informatics"/>
            <person name="Doyle S."/>
        </authorList>
    </citation>
    <scope>NUCLEOTIDE SEQUENCE [LARGE SCALE GENOMIC DNA]</scope>
    <source>
        <strain evidence="6 7">NCTC7582</strain>
    </source>
</reference>
<keyword evidence="3" id="KW-0238">DNA-binding</keyword>
<dbReference type="GO" id="GO:0003700">
    <property type="term" value="F:DNA-binding transcription factor activity"/>
    <property type="evidence" value="ECO:0007669"/>
    <property type="project" value="InterPro"/>
</dbReference>
<feature type="domain" description="HTH lysR-type" evidence="5">
    <location>
        <begin position="1"/>
        <end position="58"/>
    </location>
</feature>
<evidence type="ECO:0000256" key="4">
    <source>
        <dbReference type="ARBA" id="ARBA00023163"/>
    </source>
</evidence>
<dbReference type="EMBL" id="UAQE01000004">
    <property type="protein sequence ID" value="SPU38783.1"/>
    <property type="molecule type" value="Genomic_DNA"/>
</dbReference>
<keyword evidence="2" id="KW-0805">Transcription regulation</keyword>
<evidence type="ECO:0000313" key="7">
    <source>
        <dbReference type="Proteomes" id="UP000251431"/>
    </source>
</evidence>
<name>A0A2X1A0R8_9BACI</name>
<dbReference type="GO" id="GO:0000976">
    <property type="term" value="F:transcription cis-regulatory region binding"/>
    <property type="evidence" value="ECO:0007669"/>
    <property type="project" value="TreeGrafter"/>
</dbReference>
<comment type="similarity">
    <text evidence="1">Belongs to the LysR transcriptional regulatory family.</text>
</comment>
<dbReference type="Pfam" id="PF00126">
    <property type="entry name" value="HTH_1"/>
    <property type="match status" value="1"/>
</dbReference>
<keyword evidence="4" id="KW-0804">Transcription</keyword>
<dbReference type="PROSITE" id="PS50931">
    <property type="entry name" value="HTH_LYSR"/>
    <property type="match status" value="1"/>
</dbReference>
<protein>
    <submittedName>
        <fullName evidence="6">LysR family transcriptional regulator</fullName>
    </submittedName>
</protein>
<evidence type="ECO:0000313" key="6">
    <source>
        <dbReference type="EMBL" id="SPU38783.1"/>
    </source>
</evidence>